<evidence type="ECO:0000313" key="2">
    <source>
        <dbReference type="EMBL" id="AXJ00120.1"/>
    </source>
</evidence>
<dbReference type="OrthoDB" id="941853at2"/>
<dbReference type="AlphaFoldDB" id="A0A345UI18"/>
<dbReference type="Proteomes" id="UP000254808">
    <property type="component" value="Chromosome"/>
</dbReference>
<reference evidence="2 3" key="1">
    <citation type="submission" date="2018-03" db="EMBL/GenBank/DDBJ databases">
        <title>Phenotypic and genomic properties of Cyclonatronum proteinivorum gen. nov., sp. nov., a haloalkaliphilic bacteroidete from soda lakes possessing Na+-translocating rhodopsin.</title>
        <authorList>
            <person name="Toshchakov S.V."/>
            <person name="Korzhenkov A."/>
            <person name="Samarov N.I."/>
            <person name="Kublanov I.V."/>
            <person name="Muntyan M.S."/>
            <person name="Sorokin D.Y."/>
        </authorList>
    </citation>
    <scope>NUCLEOTIDE SEQUENCE [LARGE SCALE GENOMIC DNA]</scope>
    <source>
        <strain evidence="2 3">Omega</strain>
    </source>
</reference>
<evidence type="ECO:0000256" key="1">
    <source>
        <dbReference type="SAM" id="MobiDB-lite"/>
    </source>
</evidence>
<evidence type="ECO:0008006" key="4">
    <source>
        <dbReference type="Google" id="ProtNLM"/>
    </source>
</evidence>
<feature type="region of interest" description="Disordered" evidence="1">
    <location>
        <begin position="1"/>
        <end position="20"/>
    </location>
</feature>
<feature type="compositionally biased region" description="Basic residues" evidence="1">
    <location>
        <begin position="7"/>
        <end position="20"/>
    </location>
</feature>
<dbReference type="EMBL" id="CP027806">
    <property type="protein sequence ID" value="AXJ00120.1"/>
    <property type="molecule type" value="Genomic_DNA"/>
</dbReference>
<dbReference type="RefSeq" id="WP_114983419.1">
    <property type="nucleotide sequence ID" value="NZ_CP027806.1"/>
</dbReference>
<proteinExistence type="predicted"/>
<dbReference type="KEGG" id="cprv:CYPRO_0843"/>
<organism evidence="2 3">
    <name type="scientific">Cyclonatronum proteinivorum</name>
    <dbReference type="NCBI Taxonomy" id="1457365"/>
    <lineage>
        <taxon>Bacteria</taxon>
        <taxon>Pseudomonadati</taxon>
        <taxon>Balneolota</taxon>
        <taxon>Balneolia</taxon>
        <taxon>Balneolales</taxon>
        <taxon>Cyclonatronaceae</taxon>
        <taxon>Cyclonatronum</taxon>
    </lineage>
</organism>
<sequence length="291" mass="32706">MNIRSTHSPKARTANRKKHSKKRWLKLQVLLLVMLLMAGTHTVYGQSPDDPVIPEGIGVQQESLTGLQIGLDIETGGFWFSRNDARIPGDTGTKFDLRDLTGTSPEPFIRLNLKLGFGDRHNVRLLFAPLAKTGTGQLSELVRFEDSEFAPSLPTEGTFRFNTYRATYRYDFFRNDRWEIGAGAAVLIRDAKIELTQGELNERNTDLGFVPLLHFRTSAFLTDRFTAVLDAEGLIAPQGRAFDVSLHADYRLSDAFSVFAGYRFLDGGADNDEVYSFAWINYLKAGLSFRI</sequence>
<evidence type="ECO:0000313" key="3">
    <source>
        <dbReference type="Proteomes" id="UP000254808"/>
    </source>
</evidence>
<protein>
    <recommendedName>
        <fullName evidence="4">Outer membrane protein beta-barrel domain-containing protein</fullName>
    </recommendedName>
</protein>
<gene>
    <name evidence="2" type="ORF">CYPRO_0843</name>
</gene>
<accession>A0A345UI18</accession>
<name>A0A345UI18_9BACT</name>
<keyword evidence="3" id="KW-1185">Reference proteome</keyword>